<evidence type="ECO:0000256" key="3">
    <source>
        <dbReference type="ARBA" id="ARBA00022490"/>
    </source>
</evidence>
<keyword evidence="4" id="KW-0143">Chaperone</keyword>
<dbReference type="EMBL" id="LN868939">
    <property type="protein sequence ID" value="CRY81562.1"/>
    <property type="molecule type" value="Genomic_DNA"/>
</dbReference>
<reference evidence="6" key="1">
    <citation type="submission" date="2015-03" db="EMBL/GenBank/DDBJ databases">
        <authorList>
            <consortium name="Pathogen Informatics"/>
        </authorList>
    </citation>
    <scope>NUCLEOTIDE SEQUENCE [LARGE SCALE GENOMIC DNA]</scope>
    <source>
        <strain evidence="6">NCTC11134</strain>
        <plasmid evidence="6">2</plasmid>
    </source>
</reference>
<dbReference type="Proteomes" id="UP000057820">
    <property type="component" value="Plasmid 2"/>
</dbReference>
<protein>
    <recommendedName>
        <fullName evidence="7">ESX secretion-associated protein EspG</fullName>
    </recommendedName>
</protein>
<dbReference type="KEGG" id="nfr:ERS450000_04482"/>
<sequence length="257" mass="29012">MSAVARWQFTALEFRVLWESTGRDVLPYPLRHRWVDTGEPNDFRLAWQAAARSVRDRLDDNLMRAVDVLLRPEARVEVAGFRGRGRDQRIRAHAGVHYQHGAIAVQEPGIDHEHGGDVRLTFLPAEQVPAAVIGTLPKCPPGKGDSLRVDVRDLAPRAGVHTDPWRRGPREVFDEFFARPTTCLAHVAVYPHGSVDNRHTEGRKDFQINDFEDGRYISFGEDVVVAKPAPEQALVHTLAQRIEQLVRAVRDGRYAAR</sequence>
<dbReference type="InterPro" id="IPR025734">
    <property type="entry name" value="EspG"/>
</dbReference>
<evidence type="ECO:0000256" key="2">
    <source>
        <dbReference type="ARBA" id="ARBA00006411"/>
    </source>
</evidence>
<evidence type="ECO:0000256" key="1">
    <source>
        <dbReference type="ARBA" id="ARBA00004496"/>
    </source>
</evidence>
<keyword evidence="5" id="KW-0614">Plasmid</keyword>
<gene>
    <name evidence="5" type="ORF">ERS450000_04482</name>
</gene>
<proteinExistence type="inferred from homology"/>
<evidence type="ECO:0000313" key="6">
    <source>
        <dbReference type="Proteomes" id="UP000057820"/>
    </source>
</evidence>
<comment type="subcellular location">
    <subcellularLocation>
        <location evidence="1">Cytoplasm</location>
    </subcellularLocation>
</comment>
<accession>A0A0H5P1P8</accession>
<evidence type="ECO:0000256" key="4">
    <source>
        <dbReference type="ARBA" id="ARBA00023186"/>
    </source>
</evidence>
<comment type="similarity">
    <text evidence="2">Belongs to the EspG family.</text>
</comment>
<name>A0A0H5P1P8_NOCFR</name>
<keyword evidence="3" id="KW-0963">Cytoplasm</keyword>
<dbReference type="RefSeq" id="WP_060594073.1">
    <property type="nucleotide sequence ID" value="NZ_CP031418.1"/>
</dbReference>
<dbReference type="Pfam" id="PF14011">
    <property type="entry name" value="ESX-1_EspG"/>
    <property type="match status" value="1"/>
</dbReference>
<geneLocation type="plasmid" evidence="5">
    <name>2</name>
</geneLocation>
<evidence type="ECO:0008006" key="7">
    <source>
        <dbReference type="Google" id="ProtNLM"/>
    </source>
</evidence>
<organism evidence="5 6">
    <name type="scientific">Nocardia farcinica</name>
    <dbReference type="NCBI Taxonomy" id="37329"/>
    <lineage>
        <taxon>Bacteria</taxon>
        <taxon>Bacillati</taxon>
        <taxon>Actinomycetota</taxon>
        <taxon>Actinomycetes</taxon>
        <taxon>Mycobacteriales</taxon>
        <taxon>Nocardiaceae</taxon>
        <taxon>Nocardia</taxon>
    </lineage>
</organism>
<evidence type="ECO:0000313" key="5">
    <source>
        <dbReference type="EMBL" id="CRY81562.1"/>
    </source>
</evidence>
<dbReference type="AlphaFoldDB" id="A0A0H5P1P8"/>